<dbReference type="InterPro" id="IPR020449">
    <property type="entry name" value="Tscrpt_reg_AraC-type_HTH"/>
</dbReference>
<dbReference type="PANTHER" id="PTHR43280:SF27">
    <property type="entry name" value="TRANSCRIPTIONAL REGULATOR MTLR"/>
    <property type="match status" value="1"/>
</dbReference>
<dbReference type="InterPro" id="IPR018060">
    <property type="entry name" value="HTH_AraC"/>
</dbReference>
<dbReference type="GO" id="GO:0043565">
    <property type="term" value="F:sequence-specific DNA binding"/>
    <property type="evidence" value="ECO:0007669"/>
    <property type="project" value="InterPro"/>
</dbReference>
<evidence type="ECO:0000259" key="4">
    <source>
        <dbReference type="PROSITE" id="PS01124"/>
    </source>
</evidence>
<dbReference type="PROSITE" id="PS01124">
    <property type="entry name" value="HTH_ARAC_FAMILY_2"/>
    <property type="match status" value="1"/>
</dbReference>
<keyword evidence="3" id="KW-0804">Transcription</keyword>
<evidence type="ECO:0000256" key="2">
    <source>
        <dbReference type="ARBA" id="ARBA00023125"/>
    </source>
</evidence>
<dbReference type="AlphaFoldDB" id="A0A5P2G9F1"/>
<proteinExistence type="predicted"/>
<keyword evidence="1" id="KW-0805">Transcription regulation</keyword>
<dbReference type="KEGG" id="arac:E0W69_014640"/>
<dbReference type="Proteomes" id="UP000292424">
    <property type="component" value="Chromosome"/>
</dbReference>
<dbReference type="Pfam" id="PF12833">
    <property type="entry name" value="HTH_18"/>
    <property type="match status" value="1"/>
</dbReference>
<evidence type="ECO:0000256" key="1">
    <source>
        <dbReference type="ARBA" id="ARBA00023015"/>
    </source>
</evidence>
<evidence type="ECO:0000313" key="5">
    <source>
        <dbReference type="EMBL" id="QES89843.1"/>
    </source>
</evidence>
<dbReference type="OrthoDB" id="745435at2"/>
<dbReference type="InterPro" id="IPR009057">
    <property type="entry name" value="Homeodomain-like_sf"/>
</dbReference>
<evidence type="ECO:0000313" key="6">
    <source>
        <dbReference type="Proteomes" id="UP000292424"/>
    </source>
</evidence>
<protein>
    <submittedName>
        <fullName evidence="5">Helix-turn-helix transcriptional regulator</fullName>
    </submittedName>
</protein>
<keyword evidence="2" id="KW-0238">DNA-binding</keyword>
<evidence type="ECO:0000256" key="3">
    <source>
        <dbReference type="ARBA" id="ARBA00023163"/>
    </source>
</evidence>
<dbReference type="SMART" id="SM00342">
    <property type="entry name" value="HTH_ARAC"/>
    <property type="match status" value="1"/>
</dbReference>
<dbReference type="RefSeq" id="WP_131330801.1">
    <property type="nucleotide sequence ID" value="NZ_CP044016.1"/>
</dbReference>
<dbReference type="PANTHER" id="PTHR43280">
    <property type="entry name" value="ARAC-FAMILY TRANSCRIPTIONAL REGULATOR"/>
    <property type="match status" value="1"/>
</dbReference>
<gene>
    <name evidence="5" type="ORF">E0W69_014640</name>
</gene>
<dbReference type="PRINTS" id="PR00032">
    <property type="entry name" value="HTHARAC"/>
</dbReference>
<keyword evidence="6" id="KW-1185">Reference proteome</keyword>
<dbReference type="EMBL" id="CP044016">
    <property type="protein sequence ID" value="QES89843.1"/>
    <property type="molecule type" value="Genomic_DNA"/>
</dbReference>
<reference evidence="5 6" key="1">
    <citation type="submission" date="2019-09" db="EMBL/GenBank/DDBJ databases">
        <title>Complete genome sequence of Arachidicoccus sp. B3-10 isolated from apple orchard soil.</title>
        <authorList>
            <person name="Kim H.S."/>
            <person name="Han K.-I."/>
            <person name="Suh M.K."/>
            <person name="Lee K.C."/>
            <person name="Eom M.K."/>
            <person name="Kim J.-S."/>
            <person name="Kang S.W."/>
            <person name="Sin Y."/>
            <person name="Lee J.-S."/>
        </authorList>
    </citation>
    <scope>NUCLEOTIDE SEQUENCE [LARGE SCALE GENOMIC DNA]</scope>
    <source>
        <strain evidence="5 6">B3-10</strain>
    </source>
</reference>
<sequence length="289" mass="33689">MEILREITPLTQNDCYTIFTREKTDFDFPLHYHEEYELNMIINAGGAQRVVGDHIEEIGDLELVLVGPNLPHVWYTHHCKDKIIKETTLQFHKDMLDEKLLQRNQLSHIRNMFKLAQQGILFSNPTTYKIKQSIDALANTNGFDSFLNLLSILHDLSIARDKRILSSAPVTNNYNNFNSRRIEKLNIYLNKNYHKNVTLAEISKLVGMPEASTSRFIKMHTGRTFVENLNEIRLGYATRLLISTTQTIAEIAYSCGFNNVTYFNRIFKKAKNYTPKEFRDNYSENRVFI</sequence>
<dbReference type="Gene3D" id="1.10.10.60">
    <property type="entry name" value="Homeodomain-like"/>
    <property type="match status" value="2"/>
</dbReference>
<organism evidence="5 6">
    <name type="scientific">Rhizosphaericola mali</name>
    <dbReference type="NCBI Taxonomy" id="2545455"/>
    <lineage>
        <taxon>Bacteria</taxon>
        <taxon>Pseudomonadati</taxon>
        <taxon>Bacteroidota</taxon>
        <taxon>Chitinophagia</taxon>
        <taxon>Chitinophagales</taxon>
        <taxon>Chitinophagaceae</taxon>
        <taxon>Rhizosphaericola</taxon>
    </lineage>
</organism>
<dbReference type="PROSITE" id="PS00041">
    <property type="entry name" value="HTH_ARAC_FAMILY_1"/>
    <property type="match status" value="1"/>
</dbReference>
<dbReference type="InterPro" id="IPR018062">
    <property type="entry name" value="HTH_AraC-typ_CS"/>
</dbReference>
<feature type="domain" description="HTH araC/xylS-type" evidence="4">
    <location>
        <begin position="183"/>
        <end position="281"/>
    </location>
</feature>
<dbReference type="SUPFAM" id="SSF46689">
    <property type="entry name" value="Homeodomain-like"/>
    <property type="match status" value="1"/>
</dbReference>
<dbReference type="GO" id="GO:0003700">
    <property type="term" value="F:DNA-binding transcription factor activity"/>
    <property type="evidence" value="ECO:0007669"/>
    <property type="project" value="InterPro"/>
</dbReference>
<name>A0A5P2G9F1_9BACT</name>
<accession>A0A5P2G9F1</accession>